<dbReference type="OrthoDB" id="1430047at2"/>
<sequence length="273" mass="30319">MKKITLFLAIIAALFFNSCEDVIPLDLNTALPKLVIEASINWKKGTAGNQQKIKLTTMTDYYSTIIPKISGATIYIKNSSNIIFNFAESANKGEYICTNFIPVINESYTLTVISDGATYTASETLKSVAPITETTQNNEGGFTGKNIEIKSYYTDPANEPNYYLYKYIYSNQVKSNFYVDEDEFFDGNKFFSISQNDDLKAGNAIEVSHYGISKAYYNYLRVLVSIAGNNGGGPFQSPPATVRGNIINNTNSANFPLGYFSLSEVDIKNYTIQ</sequence>
<evidence type="ECO:0000313" key="3">
    <source>
        <dbReference type="Proteomes" id="UP000318669"/>
    </source>
</evidence>
<reference evidence="2 3" key="1">
    <citation type="submission" date="2019-07" db="EMBL/GenBank/DDBJ databases">
        <title>Novel species of Flavobacterium.</title>
        <authorList>
            <person name="Liu Q."/>
            <person name="Xin Y.-H."/>
        </authorList>
    </citation>
    <scope>NUCLEOTIDE SEQUENCE [LARGE SCALE GENOMIC DNA]</scope>
    <source>
        <strain evidence="2 3">GSR22</strain>
    </source>
</reference>
<dbReference type="Proteomes" id="UP000318669">
    <property type="component" value="Unassembled WGS sequence"/>
</dbReference>
<dbReference type="Pfam" id="PF14054">
    <property type="entry name" value="DUF4249"/>
    <property type="match status" value="1"/>
</dbReference>
<accession>A0A553BC16</accession>
<evidence type="ECO:0000256" key="1">
    <source>
        <dbReference type="SAM" id="SignalP"/>
    </source>
</evidence>
<organism evidence="2 3">
    <name type="scientific">Flavobacterium gawalongense</name>
    <dbReference type="NCBI Taxonomy" id="2594432"/>
    <lineage>
        <taxon>Bacteria</taxon>
        <taxon>Pseudomonadati</taxon>
        <taxon>Bacteroidota</taxon>
        <taxon>Flavobacteriia</taxon>
        <taxon>Flavobacteriales</taxon>
        <taxon>Flavobacteriaceae</taxon>
        <taxon>Flavobacterium</taxon>
    </lineage>
</organism>
<evidence type="ECO:0000313" key="2">
    <source>
        <dbReference type="EMBL" id="TRX05787.1"/>
    </source>
</evidence>
<dbReference type="RefSeq" id="WP_144065044.1">
    <property type="nucleotide sequence ID" value="NZ_VJZL01000041.1"/>
</dbReference>
<feature type="chain" id="PRO_5022246205" evidence="1">
    <location>
        <begin position="19"/>
        <end position="273"/>
    </location>
</feature>
<keyword evidence="1" id="KW-0732">Signal</keyword>
<comment type="caution">
    <text evidence="2">The sequence shown here is derived from an EMBL/GenBank/DDBJ whole genome shotgun (WGS) entry which is preliminary data.</text>
</comment>
<proteinExistence type="predicted"/>
<name>A0A553BC16_9FLAO</name>
<dbReference type="EMBL" id="VJZL01000041">
    <property type="protein sequence ID" value="TRX05787.1"/>
    <property type="molecule type" value="Genomic_DNA"/>
</dbReference>
<dbReference type="AlphaFoldDB" id="A0A553BC16"/>
<feature type="signal peptide" evidence="1">
    <location>
        <begin position="1"/>
        <end position="18"/>
    </location>
</feature>
<dbReference type="InterPro" id="IPR025345">
    <property type="entry name" value="DUF4249"/>
</dbReference>
<protein>
    <submittedName>
        <fullName evidence="2">DUF4249 domain-containing protein</fullName>
    </submittedName>
</protein>
<gene>
    <name evidence="2" type="ORF">FNW11_15610</name>
</gene>